<proteinExistence type="predicted"/>
<dbReference type="CDD" id="cd00146">
    <property type="entry name" value="PKD"/>
    <property type="match status" value="1"/>
</dbReference>
<dbReference type="PROSITE" id="PS50093">
    <property type="entry name" value="PKD"/>
    <property type="match status" value="1"/>
</dbReference>
<feature type="domain" description="PKD" evidence="1">
    <location>
        <begin position="197"/>
        <end position="250"/>
    </location>
</feature>
<reference evidence="2" key="1">
    <citation type="journal article" date="2014" name="Front. Microbiol.">
        <title>High frequency of phylogenetically diverse reductive dehalogenase-homologous genes in deep subseafloor sedimentary metagenomes.</title>
        <authorList>
            <person name="Kawai M."/>
            <person name="Futagami T."/>
            <person name="Toyoda A."/>
            <person name="Takaki Y."/>
            <person name="Nishi S."/>
            <person name="Hori S."/>
            <person name="Arai W."/>
            <person name="Tsubouchi T."/>
            <person name="Morono Y."/>
            <person name="Uchiyama I."/>
            <person name="Ito T."/>
            <person name="Fujiyama A."/>
            <person name="Inagaki F."/>
            <person name="Takami H."/>
        </authorList>
    </citation>
    <scope>NUCLEOTIDE SEQUENCE</scope>
    <source>
        <strain evidence="2">Expedition CK06-06</strain>
    </source>
</reference>
<evidence type="ECO:0000313" key="2">
    <source>
        <dbReference type="EMBL" id="GAI17835.1"/>
    </source>
</evidence>
<organism evidence="2">
    <name type="scientific">marine sediment metagenome</name>
    <dbReference type="NCBI Taxonomy" id="412755"/>
    <lineage>
        <taxon>unclassified sequences</taxon>
        <taxon>metagenomes</taxon>
        <taxon>ecological metagenomes</taxon>
    </lineage>
</organism>
<evidence type="ECO:0000259" key="1">
    <source>
        <dbReference type="PROSITE" id="PS50093"/>
    </source>
</evidence>
<dbReference type="EMBL" id="BARV01008294">
    <property type="protein sequence ID" value="GAI17835.1"/>
    <property type="molecule type" value="Genomic_DNA"/>
</dbReference>
<comment type="caution">
    <text evidence="2">The sequence shown here is derived from an EMBL/GenBank/DDBJ whole genome shotgun (WGS) entry which is preliminary data.</text>
</comment>
<accession>X1MT01</accession>
<dbReference type="InterPro" id="IPR013783">
    <property type="entry name" value="Ig-like_fold"/>
</dbReference>
<dbReference type="InterPro" id="IPR035986">
    <property type="entry name" value="PKD_dom_sf"/>
</dbReference>
<protein>
    <recommendedName>
        <fullName evidence="1">PKD domain-containing protein</fullName>
    </recommendedName>
</protein>
<sequence>MKKFLIWFIVFSLVLFIFPAVAYTDSTQPPVCTVKLQKDGAKVVSDLILHTQKWVSFDWVYQPDGTTNLSRGDLSRGSAFLYSVVEGPEGPNGSSSCGFIFSTATVTDPIADVYFYSSKEYPYTFFANNGSGGIHDMGAVSLESVTQAPDASKGVGPLEFYDDQDTDVIIGHTYCIVTKDGAHYAKFYVTDMGTGQPPVADAGEDQSVYSGDVVTFDGSDSSDSDVQIVSYNWKFGDGSAAEGRVVHHRFRGAMIDPKTHEPIIKTYTVELTVKDDKGDIDTDTVDITVKPLEKIVEVTHEPAIPLLG</sequence>
<dbReference type="InterPro" id="IPR022409">
    <property type="entry name" value="PKD/Chitinase_dom"/>
</dbReference>
<dbReference type="AlphaFoldDB" id="X1MT01"/>
<dbReference type="SMART" id="SM00089">
    <property type="entry name" value="PKD"/>
    <property type="match status" value="1"/>
</dbReference>
<name>X1MT01_9ZZZZ</name>
<dbReference type="SUPFAM" id="SSF49299">
    <property type="entry name" value="PKD domain"/>
    <property type="match status" value="1"/>
</dbReference>
<gene>
    <name evidence="2" type="ORF">S06H3_16721</name>
</gene>
<dbReference type="Pfam" id="PF18911">
    <property type="entry name" value="PKD_4"/>
    <property type="match status" value="1"/>
</dbReference>
<dbReference type="Gene3D" id="2.60.40.10">
    <property type="entry name" value="Immunoglobulins"/>
    <property type="match status" value="1"/>
</dbReference>
<feature type="non-terminal residue" evidence="2">
    <location>
        <position position="308"/>
    </location>
</feature>
<dbReference type="InterPro" id="IPR000601">
    <property type="entry name" value="PKD_dom"/>
</dbReference>